<keyword evidence="7" id="KW-1185">Reference proteome</keyword>
<dbReference type="EMBL" id="JAXCGZ010017396">
    <property type="protein sequence ID" value="KAK7068170.1"/>
    <property type="molecule type" value="Genomic_DNA"/>
</dbReference>
<comment type="subcellular location">
    <subcellularLocation>
        <location evidence="1">Membrane</location>
        <topology evidence="1">Multi-pass membrane protein</topology>
    </subcellularLocation>
</comment>
<keyword evidence="4 5" id="KW-0472">Membrane</keyword>
<feature type="non-terminal residue" evidence="6">
    <location>
        <position position="142"/>
    </location>
</feature>
<gene>
    <name evidence="6" type="ORF">SK128_005047</name>
</gene>
<feature type="transmembrane region" description="Helical" evidence="5">
    <location>
        <begin position="15"/>
        <end position="41"/>
    </location>
</feature>
<dbReference type="AlphaFoldDB" id="A0AAN9A0U9"/>
<comment type="caution">
    <text evidence="6">The sequence shown here is derived from an EMBL/GenBank/DDBJ whole genome shotgun (WGS) entry which is preliminary data.</text>
</comment>
<reference evidence="6 7" key="1">
    <citation type="submission" date="2023-11" db="EMBL/GenBank/DDBJ databases">
        <title>Halocaridina rubra genome assembly.</title>
        <authorList>
            <person name="Smith C."/>
        </authorList>
    </citation>
    <scope>NUCLEOTIDE SEQUENCE [LARGE SCALE GENOMIC DNA]</scope>
    <source>
        <strain evidence="6">EP-1</strain>
        <tissue evidence="6">Whole</tissue>
    </source>
</reference>
<dbReference type="Proteomes" id="UP001381693">
    <property type="component" value="Unassembled WGS sequence"/>
</dbReference>
<dbReference type="PANTHER" id="PTHR11003:SF352">
    <property type="entry name" value="BCDNA.GH04802-RELATED"/>
    <property type="match status" value="1"/>
</dbReference>
<evidence type="ECO:0000256" key="1">
    <source>
        <dbReference type="ARBA" id="ARBA00004141"/>
    </source>
</evidence>
<accession>A0AAN9A0U9</accession>
<dbReference type="GO" id="GO:0030322">
    <property type="term" value="P:stabilization of membrane potential"/>
    <property type="evidence" value="ECO:0007669"/>
    <property type="project" value="TreeGrafter"/>
</dbReference>
<dbReference type="GO" id="GO:0022841">
    <property type="term" value="F:potassium ion leak channel activity"/>
    <property type="evidence" value="ECO:0007669"/>
    <property type="project" value="TreeGrafter"/>
</dbReference>
<evidence type="ECO:0000256" key="2">
    <source>
        <dbReference type="ARBA" id="ARBA00022692"/>
    </source>
</evidence>
<evidence type="ECO:0000256" key="3">
    <source>
        <dbReference type="ARBA" id="ARBA00022989"/>
    </source>
</evidence>
<evidence type="ECO:0000313" key="6">
    <source>
        <dbReference type="EMBL" id="KAK7068170.1"/>
    </source>
</evidence>
<evidence type="ECO:0000256" key="4">
    <source>
        <dbReference type="ARBA" id="ARBA00023136"/>
    </source>
</evidence>
<keyword evidence="2 5" id="KW-0812">Transmembrane</keyword>
<name>A0AAN9A0U9_HALRR</name>
<dbReference type="GO" id="GO:0005886">
    <property type="term" value="C:plasma membrane"/>
    <property type="evidence" value="ECO:0007669"/>
    <property type="project" value="TreeGrafter"/>
</dbReference>
<evidence type="ECO:0000313" key="7">
    <source>
        <dbReference type="Proteomes" id="UP001381693"/>
    </source>
</evidence>
<evidence type="ECO:0000256" key="5">
    <source>
        <dbReference type="SAM" id="Phobius"/>
    </source>
</evidence>
<dbReference type="SUPFAM" id="SSF81324">
    <property type="entry name" value="Voltage-gated potassium channels"/>
    <property type="match status" value="1"/>
</dbReference>
<sequence length="142" mass="16438">MGKCNWSSFVRSVKLVITFAFSHVGLCAFVAGYSVAGAFLFRELEQRHVVPHYDSLAKRNECLDNIYNITERTGELLETSHWHSILNSTIWQEQMMDLLIRFQENVTEAVEKQLYDQGPDVQRERWSIIGSLFYCVTVITTI</sequence>
<proteinExistence type="predicted"/>
<dbReference type="Gene3D" id="1.10.287.70">
    <property type="match status" value="1"/>
</dbReference>
<dbReference type="GO" id="GO:0015271">
    <property type="term" value="F:outward rectifier potassium channel activity"/>
    <property type="evidence" value="ECO:0007669"/>
    <property type="project" value="TreeGrafter"/>
</dbReference>
<protein>
    <submittedName>
        <fullName evidence="6">Uncharacterized protein</fullName>
    </submittedName>
</protein>
<keyword evidence="3 5" id="KW-1133">Transmembrane helix</keyword>
<organism evidence="6 7">
    <name type="scientific">Halocaridina rubra</name>
    <name type="common">Hawaiian red shrimp</name>
    <dbReference type="NCBI Taxonomy" id="373956"/>
    <lineage>
        <taxon>Eukaryota</taxon>
        <taxon>Metazoa</taxon>
        <taxon>Ecdysozoa</taxon>
        <taxon>Arthropoda</taxon>
        <taxon>Crustacea</taxon>
        <taxon>Multicrustacea</taxon>
        <taxon>Malacostraca</taxon>
        <taxon>Eumalacostraca</taxon>
        <taxon>Eucarida</taxon>
        <taxon>Decapoda</taxon>
        <taxon>Pleocyemata</taxon>
        <taxon>Caridea</taxon>
        <taxon>Atyoidea</taxon>
        <taxon>Atyidae</taxon>
        <taxon>Halocaridina</taxon>
    </lineage>
</organism>
<dbReference type="InterPro" id="IPR003280">
    <property type="entry name" value="2pore_dom_K_chnl"/>
</dbReference>
<dbReference type="PANTHER" id="PTHR11003">
    <property type="entry name" value="POTASSIUM CHANNEL, SUBFAMILY K"/>
    <property type="match status" value="1"/>
</dbReference>